<comment type="caution">
    <text evidence="1">The sequence shown here is derived from an EMBL/GenBank/DDBJ whole genome shotgun (WGS) entry which is preliminary data.</text>
</comment>
<evidence type="ECO:0000313" key="1">
    <source>
        <dbReference type="EMBL" id="VTJ52360.1"/>
    </source>
</evidence>
<evidence type="ECO:0000313" key="2">
    <source>
        <dbReference type="Proteomes" id="UP000335636"/>
    </source>
</evidence>
<proteinExistence type="predicted"/>
<feature type="non-terminal residue" evidence="1">
    <location>
        <position position="1"/>
    </location>
</feature>
<organism evidence="1 2">
    <name type="scientific">Marmota monax</name>
    <name type="common">Woodchuck</name>
    <dbReference type="NCBI Taxonomy" id="9995"/>
    <lineage>
        <taxon>Eukaryota</taxon>
        <taxon>Metazoa</taxon>
        <taxon>Chordata</taxon>
        <taxon>Craniata</taxon>
        <taxon>Vertebrata</taxon>
        <taxon>Euteleostomi</taxon>
        <taxon>Mammalia</taxon>
        <taxon>Eutheria</taxon>
        <taxon>Euarchontoglires</taxon>
        <taxon>Glires</taxon>
        <taxon>Rodentia</taxon>
        <taxon>Sciuromorpha</taxon>
        <taxon>Sciuridae</taxon>
        <taxon>Xerinae</taxon>
        <taxon>Marmotini</taxon>
        <taxon>Marmota</taxon>
    </lineage>
</organism>
<keyword evidence="2" id="KW-1185">Reference proteome</keyword>
<sequence length="77" mass="8138">ILDPSEAPSRGRLESILVAVELAEGGDALSRLLLTSWVAICLWIGFSSCCCELLSGLNMLLNSPIIAFSGFDEAPNA</sequence>
<gene>
    <name evidence="1" type="ORF">MONAX_5E015204</name>
</gene>
<accession>A0A5E4A566</accession>
<name>A0A5E4A566_MARMO</name>
<dbReference type="Proteomes" id="UP000335636">
    <property type="component" value="Unassembled WGS sequence"/>
</dbReference>
<protein>
    <submittedName>
        <fullName evidence="1">Uncharacterized protein</fullName>
    </submittedName>
</protein>
<dbReference type="AlphaFoldDB" id="A0A5E4A566"/>
<reference evidence="1" key="1">
    <citation type="submission" date="2019-04" db="EMBL/GenBank/DDBJ databases">
        <authorList>
            <person name="Alioto T."/>
            <person name="Alioto T."/>
        </authorList>
    </citation>
    <scope>NUCLEOTIDE SEQUENCE [LARGE SCALE GENOMIC DNA]</scope>
</reference>
<dbReference type="EMBL" id="CABDUW010000016">
    <property type="protein sequence ID" value="VTJ52360.1"/>
    <property type="molecule type" value="Genomic_DNA"/>
</dbReference>